<accession>A0A820KCU3</accession>
<reference evidence="1" key="1">
    <citation type="submission" date="2021-02" db="EMBL/GenBank/DDBJ databases">
        <authorList>
            <person name="Nowell W R."/>
        </authorList>
    </citation>
    <scope>NUCLEOTIDE SEQUENCE</scope>
</reference>
<sequence length="149" mass="17410">MPSFLGKARRQFDAYDANRLRFVTKLRWIVEGLKRARSYAEEHSECTELTDPDVDFPIEACTEHGAEDIIRLRFRSAHKSCTYHTYIQFDSTEVIAWYCTCIPGYERYQSTTNRQPSSTNTTNIQYADDILDFEPSSDDEDNSYIYTSE</sequence>
<dbReference type="AlphaFoldDB" id="A0A820KCU3"/>
<evidence type="ECO:0000313" key="2">
    <source>
        <dbReference type="Proteomes" id="UP000663842"/>
    </source>
</evidence>
<dbReference type="Proteomes" id="UP000663842">
    <property type="component" value="Unassembled WGS sequence"/>
</dbReference>
<evidence type="ECO:0000313" key="1">
    <source>
        <dbReference type="EMBL" id="CAF4341592.1"/>
    </source>
</evidence>
<name>A0A820KCU3_9BILA</name>
<comment type="caution">
    <text evidence="1">The sequence shown here is derived from an EMBL/GenBank/DDBJ whole genome shotgun (WGS) entry which is preliminary data.</text>
</comment>
<gene>
    <name evidence="1" type="ORF">UXM345_LOCUS35545</name>
</gene>
<organism evidence="1 2">
    <name type="scientific">Rotaria magnacalcarata</name>
    <dbReference type="NCBI Taxonomy" id="392030"/>
    <lineage>
        <taxon>Eukaryota</taxon>
        <taxon>Metazoa</taxon>
        <taxon>Spiralia</taxon>
        <taxon>Gnathifera</taxon>
        <taxon>Rotifera</taxon>
        <taxon>Eurotatoria</taxon>
        <taxon>Bdelloidea</taxon>
        <taxon>Philodinida</taxon>
        <taxon>Philodinidae</taxon>
        <taxon>Rotaria</taxon>
    </lineage>
</organism>
<protein>
    <submittedName>
        <fullName evidence="1">Uncharacterized protein</fullName>
    </submittedName>
</protein>
<dbReference type="EMBL" id="CAJOBF010014696">
    <property type="protein sequence ID" value="CAF4341592.1"/>
    <property type="molecule type" value="Genomic_DNA"/>
</dbReference>
<proteinExistence type="predicted"/>